<comment type="catalytic activity">
    <reaction evidence="1">
        <text>ATP + protein L-histidine = ADP + protein N-phospho-L-histidine.</text>
        <dbReference type="EC" id="2.7.13.3"/>
    </reaction>
</comment>
<evidence type="ECO:0000256" key="1">
    <source>
        <dbReference type="ARBA" id="ARBA00000085"/>
    </source>
</evidence>
<protein>
    <recommendedName>
        <fullName evidence="2">histidine kinase</fullName>
        <ecNumber evidence="2">2.7.13.3</ecNumber>
    </recommendedName>
</protein>
<feature type="transmembrane region" description="Helical" evidence="5">
    <location>
        <begin position="36"/>
        <end position="56"/>
    </location>
</feature>
<gene>
    <name evidence="7" type="ORF">EQG79_18855</name>
</gene>
<organism evidence="7 8">
    <name type="scientific">Spirosoma sordidisoli</name>
    <dbReference type="NCBI Taxonomy" id="2502893"/>
    <lineage>
        <taxon>Bacteria</taxon>
        <taxon>Pseudomonadati</taxon>
        <taxon>Bacteroidota</taxon>
        <taxon>Cytophagia</taxon>
        <taxon>Cytophagales</taxon>
        <taxon>Cytophagaceae</taxon>
        <taxon>Spirosoma</taxon>
    </lineage>
</organism>
<evidence type="ECO:0000313" key="7">
    <source>
        <dbReference type="EMBL" id="RYC68420.1"/>
    </source>
</evidence>
<dbReference type="InterPro" id="IPR036097">
    <property type="entry name" value="HisK_dim/P_sf"/>
</dbReference>
<keyword evidence="5" id="KW-1133">Transmembrane helix</keyword>
<dbReference type="EC" id="2.7.13.3" evidence="2"/>
<feature type="region of interest" description="Disordered" evidence="4">
    <location>
        <begin position="374"/>
        <end position="394"/>
    </location>
</feature>
<dbReference type="InterPro" id="IPR003594">
    <property type="entry name" value="HATPase_dom"/>
</dbReference>
<accession>A0A4Q2ULN0</accession>
<evidence type="ECO:0000256" key="3">
    <source>
        <dbReference type="ARBA" id="ARBA00022553"/>
    </source>
</evidence>
<dbReference type="SUPFAM" id="SSF55874">
    <property type="entry name" value="ATPase domain of HSP90 chaperone/DNA topoisomerase II/histidine kinase"/>
    <property type="match status" value="1"/>
</dbReference>
<dbReference type="EMBL" id="SBLB01000005">
    <property type="protein sequence ID" value="RYC68420.1"/>
    <property type="molecule type" value="Genomic_DNA"/>
</dbReference>
<dbReference type="GO" id="GO:0000155">
    <property type="term" value="F:phosphorelay sensor kinase activity"/>
    <property type="evidence" value="ECO:0007669"/>
    <property type="project" value="InterPro"/>
</dbReference>
<dbReference type="PRINTS" id="PR00344">
    <property type="entry name" value="BCTRLSENSOR"/>
</dbReference>
<evidence type="ECO:0000313" key="8">
    <source>
        <dbReference type="Proteomes" id="UP000290407"/>
    </source>
</evidence>
<evidence type="ECO:0000256" key="2">
    <source>
        <dbReference type="ARBA" id="ARBA00012438"/>
    </source>
</evidence>
<dbReference type="Gene3D" id="3.30.565.10">
    <property type="entry name" value="Histidine kinase-like ATPase, C-terminal domain"/>
    <property type="match status" value="1"/>
</dbReference>
<dbReference type="SUPFAM" id="SSF47384">
    <property type="entry name" value="Homodimeric domain of signal transducing histidine kinase"/>
    <property type="match status" value="1"/>
</dbReference>
<feature type="transmembrane region" description="Helical" evidence="5">
    <location>
        <begin position="169"/>
        <end position="188"/>
    </location>
</feature>
<keyword evidence="5" id="KW-0812">Transmembrane</keyword>
<dbReference type="Proteomes" id="UP000290407">
    <property type="component" value="Unassembled WGS sequence"/>
</dbReference>
<dbReference type="PANTHER" id="PTHR43547">
    <property type="entry name" value="TWO-COMPONENT HISTIDINE KINASE"/>
    <property type="match status" value="1"/>
</dbReference>
<dbReference type="CDD" id="cd00075">
    <property type="entry name" value="HATPase"/>
    <property type="match status" value="1"/>
</dbReference>
<dbReference type="Pfam" id="PF02518">
    <property type="entry name" value="HATPase_c"/>
    <property type="match status" value="1"/>
</dbReference>
<keyword evidence="7" id="KW-0808">Transferase</keyword>
<evidence type="ECO:0000256" key="4">
    <source>
        <dbReference type="SAM" id="MobiDB-lite"/>
    </source>
</evidence>
<keyword evidence="5" id="KW-0472">Membrane</keyword>
<dbReference type="Gene3D" id="1.10.287.130">
    <property type="match status" value="1"/>
</dbReference>
<feature type="domain" description="Histidine kinase" evidence="6">
    <location>
        <begin position="219"/>
        <end position="432"/>
    </location>
</feature>
<feature type="transmembrane region" description="Helical" evidence="5">
    <location>
        <begin position="91"/>
        <end position="110"/>
    </location>
</feature>
<dbReference type="InterPro" id="IPR036890">
    <property type="entry name" value="HATPase_C_sf"/>
</dbReference>
<keyword evidence="8" id="KW-1185">Reference proteome</keyword>
<feature type="transmembrane region" description="Helical" evidence="5">
    <location>
        <begin position="68"/>
        <end position="85"/>
    </location>
</feature>
<evidence type="ECO:0000259" key="6">
    <source>
        <dbReference type="PROSITE" id="PS50109"/>
    </source>
</evidence>
<dbReference type="AlphaFoldDB" id="A0A4Q2ULN0"/>
<feature type="compositionally biased region" description="Polar residues" evidence="4">
    <location>
        <begin position="374"/>
        <end position="388"/>
    </location>
</feature>
<feature type="transmembrane region" description="Helical" evidence="5">
    <location>
        <begin position="122"/>
        <end position="149"/>
    </location>
</feature>
<reference evidence="7 8" key="1">
    <citation type="submission" date="2019-01" db="EMBL/GenBank/DDBJ databases">
        <title>Spirosoma flava sp. nov., a propanil-degrading bacterium isolated from herbicide-contaminated soil.</title>
        <authorList>
            <person name="Zhang L."/>
            <person name="Jiang J.-D."/>
        </authorList>
    </citation>
    <scope>NUCLEOTIDE SEQUENCE [LARGE SCALE GENOMIC DNA]</scope>
    <source>
        <strain evidence="7 8">TY50</strain>
    </source>
</reference>
<keyword evidence="7" id="KW-0418">Kinase</keyword>
<proteinExistence type="predicted"/>
<dbReference type="PANTHER" id="PTHR43547:SF2">
    <property type="entry name" value="HYBRID SIGNAL TRANSDUCTION HISTIDINE KINASE C"/>
    <property type="match status" value="1"/>
</dbReference>
<dbReference type="PROSITE" id="PS50109">
    <property type="entry name" value="HIS_KIN"/>
    <property type="match status" value="1"/>
</dbReference>
<sequence length="452" mass="50372">MQNQLNQAMPWPFRLPRRMLLNGNFSSLSPVDQLRLITLLHIGWYGMVLLVLIVSVSMANGQYDRAQYNLIAVPAFLVPTLWLAYKHKVQLASWYLLIAMYATTIWGIYVRLLDKADVHVELLFIMIGIFSIILINSRASLALCTLLAISYLTARIITFQQLHLHFEMGQLITGMATFIALTYVSYTVKKTAMQIQRTIAVQNQALSELNTMKDNLFAIIGHDLRSPVAGLKTQLMAVKAGYTSAGQFEQRIDQLAQSVDGVYLTLDNLLHWAMLQRERIKPNPISLDLSKIAEPILLLYVSDIQRKQLTVTTHLDTAPAAVDEHQLSIVVRNLIHNAIKFTPQGGTIRLSTSSDKGQARLTVQDSGIGMPVANQTESRESAVQNRGTSGERGTGLGLQICREFMRLNQGTLHIQSEPGKGSTITISFMLDKSKKSANRSNSIPKLDPVEST</sequence>
<evidence type="ECO:0000256" key="5">
    <source>
        <dbReference type="SAM" id="Phobius"/>
    </source>
</evidence>
<keyword evidence="3" id="KW-0597">Phosphoprotein</keyword>
<dbReference type="SMART" id="SM00387">
    <property type="entry name" value="HATPase_c"/>
    <property type="match status" value="1"/>
</dbReference>
<dbReference type="InterPro" id="IPR005467">
    <property type="entry name" value="His_kinase_dom"/>
</dbReference>
<comment type="caution">
    <text evidence="7">The sequence shown here is derived from an EMBL/GenBank/DDBJ whole genome shotgun (WGS) entry which is preliminary data.</text>
</comment>
<name>A0A4Q2ULN0_9BACT</name>
<dbReference type="InterPro" id="IPR004358">
    <property type="entry name" value="Sig_transdc_His_kin-like_C"/>
</dbReference>